<evidence type="ECO:0000256" key="3">
    <source>
        <dbReference type="ARBA" id="ARBA00023015"/>
    </source>
</evidence>
<protein>
    <submittedName>
        <fullName evidence="10">Sensory transduction protein regX3</fullName>
    </submittedName>
</protein>
<reference evidence="11" key="1">
    <citation type="submission" date="2017-02" db="EMBL/GenBank/DDBJ databases">
        <title>Comparative genomics and description of representatives of a novel lineage of planctomycetes thriving in anoxic sediments.</title>
        <authorList>
            <person name="Spring S."/>
            <person name="Bunk B."/>
            <person name="Sproer C."/>
        </authorList>
    </citation>
    <scope>NUCLEOTIDE SEQUENCE [LARGE SCALE GENOMIC DNA]</scope>
    <source>
        <strain evidence="11">SM-Chi-D1</strain>
    </source>
</reference>
<dbReference type="SUPFAM" id="SSF52172">
    <property type="entry name" value="CheY-like"/>
    <property type="match status" value="1"/>
</dbReference>
<dbReference type="PROSITE" id="PS51755">
    <property type="entry name" value="OMPR_PHOB"/>
    <property type="match status" value="1"/>
</dbReference>
<dbReference type="SMART" id="SM00862">
    <property type="entry name" value="Trans_reg_C"/>
    <property type="match status" value="1"/>
</dbReference>
<dbReference type="SMART" id="SM00448">
    <property type="entry name" value="REC"/>
    <property type="match status" value="1"/>
</dbReference>
<name>A0A1Q2MIQ9_9BACT</name>
<evidence type="ECO:0000313" key="10">
    <source>
        <dbReference type="EMBL" id="AQQ72142.1"/>
    </source>
</evidence>
<evidence type="ECO:0000256" key="5">
    <source>
        <dbReference type="ARBA" id="ARBA00023163"/>
    </source>
</evidence>
<dbReference type="Pfam" id="PF00072">
    <property type="entry name" value="Response_reg"/>
    <property type="match status" value="1"/>
</dbReference>
<organism evidence="10 11">
    <name type="scientific">Limihaloglobus sulfuriphilus</name>
    <dbReference type="NCBI Taxonomy" id="1851148"/>
    <lineage>
        <taxon>Bacteria</taxon>
        <taxon>Pseudomonadati</taxon>
        <taxon>Planctomycetota</taxon>
        <taxon>Phycisphaerae</taxon>
        <taxon>Sedimentisphaerales</taxon>
        <taxon>Sedimentisphaeraceae</taxon>
        <taxon>Limihaloglobus</taxon>
    </lineage>
</organism>
<feature type="modified residue" description="4-aspartylphosphate" evidence="6">
    <location>
        <position position="55"/>
    </location>
</feature>
<dbReference type="InterPro" id="IPR011006">
    <property type="entry name" value="CheY-like_superfamily"/>
</dbReference>
<feature type="DNA-binding region" description="OmpR/PhoB-type" evidence="7">
    <location>
        <begin position="130"/>
        <end position="230"/>
    </location>
</feature>
<gene>
    <name evidence="10" type="primary">regX3</name>
    <name evidence="10" type="ORF">SMSP2_02523</name>
</gene>
<dbReference type="GO" id="GO:0005829">
    <property type="term" value="C:cytosol"/>
    <property type="evidence" value="ECO:0007669"/>
    <property type="project" value="TreeGrafter"/>
</dbReference>
<dbReference type="Gene3D" id="6.10.250.690">
    <property type="match status" value="1"/>
</dbReference>
<keyword evidence="5" id="KW-0804">Transcription</keyword>
<feature type="domain" description="OmpR/PhoB-type" evidence="9">
    <location>
        <begin position="130"/>
        <end position="230"/>
    </location>
</feature>
<dbReference type="CDD" id="cd00383">
    <property type="entry name" value="trans_reg_C"/>
    <property type="match status" value="1"/>
</dbReference>
<dbReference type="KEGG" id="pbas:SMSP2_02523"/>
<evidence type="ECO:0000313" key="11">
    <source>
        <dbReference type="Proteomes" id="UP000188181"/>
    </source>
</evidence>
<dbReference type="InterPro" id="IPR001867">
    <property type="entry name" value="OmpR/PhoB-type_DNA-bd"/>
</dbReference>
<evidence type="ECO:0000259" key="9">
    <source>
        <dbReference type="PROSITE" id="PS51755"/>
    </source>
</evidence>
<dbReference type="OrthoDB" id="272875at2"/>
<dbReference type="InterPro" id="IPR039420">
    <property type="entry name" value="WalR-like"/>
</dbReference>
<dbReference type="Gene3D" id="1.10.10.10">
    <property type="entry name" value="Winged helix-like DNA-binding domain superfamily/Winged helix DNA-binding domain"/>
    <property type="match status" value="1"/>
</dbReference>
<dbReference type="SUPFAM" id="SSF46894">
    <property type="entry name" value="C-terminal effector domain of the bipartite response regulators"/>
    <property type="match status" value="1"/>
</dbReference>
<dbReference type="InterPro" id="IPR001789">
    <property type="entry name" value="Sig_transdc_resp-reg_receiver"/>
</dbReference>
<evidence type="ECO:0000256" key="6">
    <source>
        <dbReference type="PROSITE-ProRule" id="PRU00169"/>
    </source>
</evidence>
<dbReference type="InterPro" id="IPR016032">
    <property type="entry name" value="Sig_transdc_resp-reg_C-effctor"/>
</dbReference>
<keyword evidence="11" id="KW-1185">Reference proteome</keyword>
<dbReference type="Proteomes" id="UP000188181">
    <property type="component" value="Chromosome"/>
</dbReference>
<sequence length="230" mass="25612">MDRTVHVLIVEDEEKIRQALCDFLEFKGFAVAAAADGIEARAAVEAERFDVILLDLMLPKVSGEQLCAMWRKQDIQTPIIMLTAKGREKDKVAGLNSGADDYITKPFSLEELLARVNAVLRRTDPARAVGRAFSFGGWDVDTAALRISRDGRGQTITSREASMIQYFAANPGRVVSREELYRQVWDDDMTGVETRTTDMHIAKLRGKIETDPASPQIIVTVRGAGYMYVD</sequence>
<keyword evidence="1 6" id="KW-0597">Phosphoprotein</keyword>
<proteinExistence type="predicted"/>
<keyword evidence="2" id="KW-0902">Two-component regulatory system</keyword>
<dbReference type="InterPro" id="IPR036388">
    <property type="entry name" value="WH-like_DNA-bd_sf"/>
</dbReference>
<dbReference type="PROSITE" id="PS50110">
    <property type="entry name" value="RESPONSE_REGULATORY"/>
    <property type="match status" value="1"/>
</dbReference>
<dbReference type="Pfam" id="PF00486">
    <property type="entry name" value="Trans_reg_C"/>
    <property type="match status" value="1"/>
</dbReference>
<dbReference type="FunFam" id="3.40.50.2300:FF:000001">
    <property type="entry name" value="DNA-binding response regulator PhoB"/>
    <property type="match status" value="1"/>
</dbReference>
<dbReference type="GO" id="GO:0000976">
    <property type="term" value="F:transcription cis-regulatory region binding"/>
    <property type="evidence" value="ECO:0007669"/>
    <property type="project" value="TreeGrafter"/>
</dbReference>
<dbReference type="GO" id="GO:0006355">
    <property type="term" value="P:regulation of DNA-templated transcription"/>
    <property type="evidence" value="ECO:0007669"/>
    <property type="project" value="InterPro"/>
</dbReference>
<keyword evidence="4 7" id="KW-0238">DNA-binding</keyword>
<feature type="domain" description="Response regulatory" evidence="8">
    <location>
        <begin position="6"/>
        <end position="120"/>
    </location>
</feature>
<keyword evidence="3" id="KW-0805">Transcription regulation</keyword>
<evidence type="ECO:0000256" key="2">
    <source>
        <dbReference type="ARBA" id="ARBA00023012"/>
    </source>
</evidence>
<evidence type="ECO:0000256" key="1">
    <source>
        <dbReference type="ARBA" id="ARBA00022553"/>
    </source>
</evidence>
<evidence type="ECO:0000256" key="7">
    <source>
        <dbReference type="PROSITE-ProRule" id="PRU01091"/>
    </source>
</evidence>
<dbReference type="EMBL" id="CP019646">
    <property type="protein sequence ID" value="AQQ72142.1"/>
    <property type="molecule type" value="Genomic_DNA"/>
</dbReference>
<accession>A0A1Q2MIQ9</accession>
<evidence type="ECO:0000259" key="8">
    <source>
        <dbReference type="PROSITE" id="PS50110"/>
    </source>
</evidence>
<dbReference type="Gene3D" id="3.40.50.2300">
    <property type="match status" value="1"/>
</dbReference>
<dbReference type="GO" id="GO:0000156">
    <property type="term" value="F:phosphorelay response regulator activity"/>
    <property type="evidence" value="ECO:0007669"/>
    <property type="project" value="TreeGrafter"/>
</dbReference>
<dbReference type="AlphaFoldDB" id="A0A1Q2MIQ9"/>
<evidence type="ECO:0000256" key="4">
    <source>
        <dbReference type="ARBA" id="ARBA00023125"/>
    </source>
</evidence>
<dbReference type="GO" id="GO:0032993">
    <property type="term" value="C:protein-DNA complex"/>
    <property type="evidence" value="ECO:0007669"/>
    <property type="project" value="TreeGrafter"/>
</dbReference>
<dbReference type="PANTHER" id="PTHR48111:SF1">
    <property type="entry name" value="TWO-COMPONENT RESPONSE REGULATOR ORR33"/>
    <property type="match status" value="1"/>
</dbReference>
<dbReference type="PANTHER" id="PTHR48111">
    <property type="entry name" value="REGULATOR OF RPOS"/>
    <property type="match status" value="1"/>
</dbReference>
<dbReference type="STRING" id="1851148.SMSP2_02523"/>